<organism evidence="1 2">
    <name type="scientific">Batillaria attramentaria</name>
    <dbReference type="NCBI Taxonomy" id="370345"/>
    <lineage>
        <taxon>Eukaryota</taxon>
        <taxon>Metazoa</taxon>
        <taxon>Spiralia</taxon>
        <taxon>Lophotrochozoa</taxon>
        <taxon>Mollusca</taxon>
        <taxon>Gastropoda</taxon>
        <taxon>Caenogastropoda</taxon>
        <taxon>Sorbeoconcha</taxon>
        <taxon>Cerithioidea</taxon>
        <taxon>Batillariidae</taxon>
        <taxon>Batillaria</taxon>
    </lineage>
</organism>
<proteinExistence type="predicted"/>
<name>A0ABD0M8C9_9CAEN</name>
<keyword evidence="2" id="KW-1185">Reference proteome</keyword>
<protein>
    <submittedName>
        <fullName evidence="1">Uncharacterized protein</fullName>
    </submittedName>
</protein>
<reference evidence="1 2" key="1">
    <citation type="journal article" date="2023" name="Sci. Data">
        <title>Genome assembly of the Korean intertidal mud-creeper Batillaria attramentaria.</title>
        <authorList>
            <person name="Patra A.K."/>
            <person name="Ho P.T."/>
            <person name="Jun S."/>
            <person name="Lee S.J."/>
            <person name="Kim Y."/>
            <person name="Won Y.J."/>
        </authorList>
    </citation>
    <scope>NUCLEOTIDE SEQUENCE [LARGE SCALE GENOMIC DNA]</scope>
    <source>
        <strain evidence="1">Wonlab-2016</strain>
    </source>
</reference>
<gene>
    <name evidence="1" type="ORF">BaRGS_00001551</name>
</gene>
<dbReference type="AlphaFoldDB" id="A0ABD0M8C9"/>
<dbReference type="EMBL" id="JACVVK020000004">
    <property type="protein sequence ID" value="KAK7507616.1"/>
    <property type="molecule type" value="Genomic_DNA"/>
</dbReference>
<accession>A0ABD0M8C9</accession>
<evidence type="ECO:0000313" key="2">
    <source>
        <dbReference type="Proteomes" id="UP001519460"/>
    </source>
</evidence>
<evidence type="ECO:0000313" key="1">
    <source>
        <dbReference type="EMBL" id="KAK7507616.1"/>
    </source>
</evidence>
<sequence length="154" mass="16987">MCAQHRSLELEEQNPGLFDNQRLATDKHQTSTRQAPPAVLQTSLSTLSSHADTVAPVCAGQVTAQREAPLTATQVARWVPYPADSRSVTSELPAPHCGTRGERALSLGADHWFIRHRYSASALDRVQVYHDTVLPWSLKRMTSGLIALVRFVFA</sequence>
<dbReference type="Proteomes" id="UP001519460">
    <property type="component" value="Unassembled WGS sequence"/>
</dbReference>
<comment type="caution">
    <text evidence="1">The sequence shown here is derived from an EMBL/GenBank/DDBJ whole genome shotgun (WGS) entry which is preliminary data.</text>
</comment>